<gene>
    <name evidence="2" type="ORF">PgNI_04309</name>
</gene>
<name>A0A6P8BD38_PYRGI</name>
<evidence type="ECO:0000313" key="2">
    <source>
        <dbReference type="RefSeq" id="XP_030985148.1"/>
    </source>
</evidence>
<reference evidence="2" key="1">
    <citation type="journal article" date="2019" name="Mol. Biol. Evol.">
        <title>Blast fungal genomes show frequent chromosomal changes, gene gains and losses, and effector gene turnover.</title>
        <authorList>
            <person name="Gomez Luciano L.B."/>
            <person name="Jason Tsai I."/>
            <person name="Chuma I."/>
            <person name="Tosa Y."/>
            <person name="Chen Y.H."/>
            <person name="Li J.Y."/>
            <person name="Li M.Y."/>
            <person name="Jade Lu M.Y."/>
            <person name="Nakayashiki H."/>
            <person name="Li W.H."/>
        </authorList>
    </citation>
    <scope>NUCLEOTIDE SEQUENCE</scope>
    <source>
        <strain evidence="2">NI907</strain>
    </source>
</reference>
<dbReference type="Proteomes" id="UP000515153">
    <property type="component" value="Unplaced"/>
</dbReference>
<protein>
    <submittedName>
        <fullName evidence="2">Uncharacterized protein</fullName>
    </submittedName>
</protein>
<keyword evidence="1" id="KW-1185">Reference proteome</keyword>
<reference evidence="2" key="2">
    <citation type="submission" date="2019-10" db="EMBL/GenBank/DDBJ databases">
        <authorList>
            <consortium name="NCBI Genome Project"/>
        </authorList>
    </citation>
    <scope>NUCLEOTIDE SEQUENCE</scope>
    <source>
        <strain evidence="2">NI907</strain>
    </source>
</reference>
<dbReference type="KEGG" id="pgri:PgNI_04309"/>
<proteinExistence type="predicted"/>
<sequence>MGASGSHHQISTRYQTAAPCPSCNLGLCIRHVPEPDSAPTILRLLTPGPYLVTTDRRLSCGSFASRLFRCYKKEPHQSVDHGERMSHRSIKW</sequence>
<dbReference type="AlphaFoldDB" id="A0A6P8BD38"/>
<reference evidence="2" key="3">
    <citation type="submission" date="2025-08" db="UniProtKB">
        <authorList>
            <consortium name="RefSeq"/>
        </authorList>
    </citation>
    <scope>IDENTIFICATION</scope>
    <source>
        <strain evidence="2">NI907</strain>
    </source>
</reference>
<accession>A0A6P8BD38</accession>
<evidence type="ECO:0000313" key="1">
    <source>
        <dbReference type="Proteomes" id="UP000515153"/>
    </source>
</evidence>
<dbReference type="RefSeq" id="XP_030985148.1">
    <property type="nucleotide sequence ID" value="XM_031124357.1"/>
</dbReference>
<organism evidence="1 2">
    <name type="scientific">Pyricularia grisea</name>
    <name type="common">Crabgrass-specific blast fungus</name>
    <name type="synonym">Magnaporthe grisea</name>
    <dbReference type="NCBI Taxonomy" id="148305"/>
    <lineage>
        <taxon>Eukaryota</taxon>
        <taxon>Fungi</taxon>
        <taxon>Dikarya</taxon>
        <taxon>Ascomycota</taxon>
        <taxon>Pezizomycotina</taxon>
        <taxon>Sordariomycetes</taxon>
        <taxon>Sordariomycetidae</taxon>
        <taxon>Magnaporthales</taxon>
        <taxon>Pyriculariaceae</taxon>
        <taxon>Pyricularia</taxon>
    </lineage>
</organism>
<dbReference type="GeneID" id="41959266"/>